<accession>A0A9W4TCF2</accession>
<gene>
    <name evidence="1" type="ORF">FWILDA_LOCUS19277</name>
</gene>
<evidence type="ECO:0000313" key="1">
    <source>
        <dbReference type="EMBL" id="CAI2199848.1"/>
    </source>
</evidence>
<dbReference type="InterPro" id="IPR029045">
    <property type="entry name" value="ClpP/crotonase-like_dom_sf"/>
</dbReference>
<sequence>EWKIVSKFYDRFNTSEDFRNTFCLNNQPPINSVKISKLFEPKIYNKPMVECELVYGTLMATFYILSDNKTGVVVIPNVSPSDNDIVNQIFELQTGLNILEERGATNLVLDFHDNSGGFVLLAYFFVYLLFPESSPSFDNDMVVTELSRALLEAATSQSTAFETSNKSFEIPPSLHTKDLIRWAANTVLNIMDSTSTFDTVSYKDPNTGKPFINVEEFIGNKTYVRGGTPTSYTSKFVDKNTQGF</sequence>
<protein>
    <submittedName>
        <fullName evidence="1">1584_t:CDS:1</fullName>
    </submittedName>
</protein>
<proteinExistence type="predicted"/>
<comment type="caution">
    <text evidence="1">The sequence shown here is derived from an EMBL/GenBank/DDBJ whole genome shotgun (WGS) entry which is preliminary data.</text>
</comment>
<evidence type="ECO:0000313" key="2">
    <source>
        <dbReference type="Proteomes" id="UP001153678"/>
    </source>
</evidence>
<name>A0A9W4TCF2_9GLOM</name>
<dbReference type="Proteomes" id="UP001153678">
    <property type="component" value="Unassembled WGS sequence"/>
</dbReference>
<dbReference type="EMBL" id="CAMKVN010022493">
    <property type="protein sequence ID" value="CAI2199848.1"/>
    <property type="molecule type" value="Genomic_DNA"/>
</dbReference>
<dbReference type="SUPFAM" id="SSF52096">
    <property type="entry name" value="ClpP/crotonase"/>
    <property type="match status" value="1"/>
</dbReference>
<feature type="non-terminal residue" evidence="1">
    <location>
        <position position="244"/>
    </location>
</feature>
<dbReference type="OrthoDB" id="27214at2759"/>
<dbReference type="Gene3D" id="3.90.226.10">
    <property type="entry name" value="2-enoyl-CoA Hydratase, Chain A, domain 1"/>
    <property type="match status" value="1"/>
</dbReference>
<organism evidence="1 2">
    <name type="scientific">Funneliformis geosporum</name>
    <dbReference type="NCBI Taxonomy" id="1117311"/>
    <lineage>
        <taxon>Eukaryota</taxon>
        <taxon>Fungi</taxon>
        <taxon>Fungi incertae sedis</taxon>
        <taxon>Mucoromycota</taxon>
        <taxon>Glomeromycotina</taxon>
        <taxon>Glomeromycetes</taxon>
        <taxon>Glomerales</taxon>
        <taxon>Glomeraceae</taxon>
        <taxon>Funneliformis</taxon>
    </lineage>
</organism>
<reference evidence="1" key="1">
    <citation type="submission" date="2022-08" db="EMBL/GenBank/DDBJ databases">
        <authorList>
            <person name="Kallberg Y."/>
            <person name="Tangrot J."/>
            <person name="Rosling A."/>
        </authorList>
    </citation>
    <scope>NUCLEOTIDE SEQUENCE</scope>
    <source>
        <strain evidence="1">Wild A</strain>
    </source>
</reference>
<dbReference type="AlphaFoldDB" id="A0A9W4TCF2"/>
<feature type="non-terminal residue" evidence="1">
    <location>
        <position position="1"/>
    </location>
</feature>
<keyword evidence="2" id="KW-1185">Reference proteome</keyword>